<sequence>SKLRRRLISKKENLVPSELSSIKERESEVLNTPLRIIIISPEHTPDKLPTAAERQNLTDNVSLREEGEIAYNRARKADLIKLIKANNELALNSGRTLGKSAVERQDSSKDVTLKLTPRRSLFKDQDVSH</sequence>
<dbReference type="EMBL" id="JAHRIQ010019411">
    <property type="protein sequence ID" value="MEQ2227365.1"/>
    <property type="molecule type" value="Genomic_DNA"/>
</dbReference>
<gene>
    <name evidence="1" type="ORF">ILYODFUR_036963</name>
</gene>
<dbReference type="Proteomes" id="UP001482620">
    <property type="component" value="Unassembled WGS sequence"/>
</dbReference>
<name>A0ABV0T3B6_9TELE</name>
<accession>A0ABV0T3B6</accession>
<keyword evidence="2" id="KW-1185">Reference proteome</keyword>
<feature type="non-terminal residue" evidence="1">
    <location>
        <position position="1"/>
    </location>
</feature>
<evidence type="ECO:0000313" key="2">
    <source>
        <dbReference type="Proteomes" id="UP001482620"/>
    </source>
</evidence>
<organism evidence="1 2">
    <name type="scientific">Ilyodon furcidens</name>
    <name type="common">goldbreast splitfin</name>
    <dbReference type="NCBI Taxonomy" id="33524"/>
    <lineage>
        <taxon>Eukaryota</taxon>
        <taxon>Metazoa</taxon>
        <taxon>Chordata</taxon>
        <taxon>Craniata</taxon>
        <taxon>Vertebrata</taxon>
        <taxon>Euteleostomi</taxon>
        <taxon>Actinopterygii</taxon>
        <taxon>Neopterygii</taxon>
        <taxon>Teleostei</taxon>
        <taxon>Neoteleostei</taxon>
        <taxon>Acanthomorphata</taxon>
        <taxon>Ovalentaria</taxon>
        <taxon>Atherinomorphae</taxon>
        <taxon>Cyprinodontiformes</taxon>
        <taxon>Goodeidae</taxon>
        <taxon>Ilyodon</taxon>
    </lineage>
</organism>
<proteinExistence type="predicted"/>
<reference evidence="1 2" key="1">
    <citation type="submission" date="2021-06" db="EMBL/GenBank/DDBJ databases">
        <authorList>
            <person name="Palmer J.M."/>
        </authorList>
    </citation>
    <scope>NUCLEOTIDE SEQUENCE [LARGE SCALE GENOMIC DNA]</scope>
    <source>
        <strain evidence="2">if_2019</strain>
        <tissue evidence="1">Muscle</tissue>
    </source>
</reference>
<protein>
    <submittedName>
        <fullName evidence="1">Uncharacterized protein</fullName>
    </submittedName>
</protein>
<evidence type="ECO:0000313" key="1">
    <source>
        <dbReference type="EMBL" id="MEQ2227365.1"/>
    </source>
</evidence>
<comment type="caution">
    <text evidence="1">The sequence shown here is derived from an EMBL/GenBank/DDBJ whole genome shotgun (WGS) entry which is preliminary data.</text>
</comment>